<gene>
    <name evidence="1" type="ORF">pdam_00013307</name>
</gene>
<evidence type="ECO:0000313" key="2">
    <source>
        <dbReference type="Proteomes" id="UP000275408"/>
    </source>
</evidence>
<proteinExistence type="predicted"/>
<organism evidence="1 2">
    <name type="scientific">Pocillopora damicornis</name>
    <name type="common">Cauliflower coral</name>
    <name type="synonym">Millepora damicornis</name>
    <dbReference type="NCBI Taxonomy" id="46731"/>
    <lineage>
        <taxon>Eukaryota</taxon>
        <taxon>Metazoa</taxon>
        <taxon>Cnidaria</taxon>
        <taxon>Anthozoa</taxon>
        <taxon>Hexacorallia</taxon>
        <taxon>Scleractinia</taxon>
        <taxon>Astrocoeniina</taxon>
        <taxon>Pocilloporidae</taxon>
        <taxon>Pocillopora</taxon>
    </lineage>
</organism>
<reference evidence="1 2" key="1">
    <citation type="journal article" date="2018" name="Sci. Rep.">
        <title>Comparative analysis of the Pocillopora damicornis genome highlights role of immune system in coral evolution.</title>
        <authorList>
            <person name="Cunning R."/>
            <person name="Bay R.A."/>
            <person name="Gillette P."/>
            <person name="Baker A.C."/>
            <person name="Traylor-Knowles N."/>
        </authorList>
    </citation>
    <scope>NUCLEOTIDE SEQUENCE [LARGE SCALE GENOMIC DNA]</scope>
    <source>
        <strain evidence="1">RSMAS</strain>
        <tissue evidence="1">Whole animal</tissue>
    </source>
</reference>
<dbReference type="EMBL" id="RCHS01001045">
    <property type="protein sequence ID" value="RMX55492.1"/>
    <property type="molecule type" value="Genomic_DNA"/>
</dbReference>
<keyword evidence="2" id="KW-1185">Reference proteome</keyword>
<dbReference type="Proteomes" id="UP000275408">
    <property type="component" value="Unassembled WGS sequence"/>
</dbReference>
<accession>A0A3M6UPD4</accession>
<comment type="caution">
    <text evidence="1">The sequence shown here is derived from an EMBL/GenBank/DDBJ whole genome shotgun (WGS) entry which is preliminary data.</text>
</comment>
<sequence length="118" mass="14204">MLANIKRNKLQGLCRIKRKTDYDVRKLETFSNYLREIRSRSYKSWIKPMSRDIQHLTDSKFEEIKTMFLKELKDLDILFLAEMFCSSKITDSFYNIPGHLLIKSRMIRNKARTSKTYN</sequence>
<evidence type="ECO:0000313" key="1">
    <source>
        <dbReference type="EMBL" id="RMX55492.1"/>
    </source>
</evidence>
<dbReference type="AlphaFoldDB" id="A0A3M6UPD4"/>
<protein>
    <submittedName>
        <fullName evidence="1">Uncharacterized protein</fullName>
    </submittedName>
</protein>
<name>A0A3M6UPD4_POCDA</name>